<keyword evidence="2" id="KW-1185">Reference proteome</keyword>
<dbReference type="OrthoDB" id="3922703at2759"/>
<proteinExistence type="predicted"/>
<reference evidence="1" key="1">
    <citation type="submission" date="2020-01" db="EMBL/GenBank/DDBJ databases">
        <authorList>
            <consortium name="DOE Joint Genome Institute"/>
            <person name="Haridas S."/>
            <person name="Albert R."/>
            <person name="Binder M."/>
            <person name="Bloem J."/>
            <person name="Labutti K."/>
            <person name="Salamov A."/>
            <person name="Andreopoulos B."/>
            <person name="Baker S.E."/>
            <person name="Barry K."/>
            <person name="Bills G."/>
            <person name="Bluhm B.H."/>
            <person name="Cannon C."/>
            <person name="Castanera R."/>
            <person name="Culley D.E."/>
            <person name="Daum C."/>
            <person name="Ezra D."/>
            <person name="Gonzalez J.B."/>
            <person name="Henrissat B."/>
            <person name="Kuo A."/>
            <person name="Liang C."/>
            <person name="Lipzen A."/>
            <person name="Lutzoni F."/>
            <person name="Magnuson J."/>
            <person name="Mondo S."/>
            <person name="Nolan M."/>
            <person name="Ohm R."/>
            <person name="Pangilinan J."/>
            <person name="Park H.-J."/>
            <person name="Ramirez L."/>
            <person name="Alfaro M."/>
            <person name="Sun H."/>
            <person name="Tritt A."/>
            <person name="Yoshinaga Y."/>
            <person name="Zwiers L.-H."/>
            <person name="Turgeon B.G."/>
            <person name="Goodwin S.B."/>
            <person name="Spatafora J.W."/>
            <person name="Crous P.W."/>
            <person name="Grigoriev I.V."/>
        </authorList>
    </citation>
    <scope>NUCLEOTIDE SEQUENCE</scope>
    <source>
        <strain evidence="1">P77</strain>
    </source>
</reference>
<evidence type="ECO:0000313" key="1">
    <source>
        <dbReference type="EMBL" id="KAF1829463.1"/>
    </source>
</evidence>
<protein>
    <submittedName>
        <fullName evidence="1">Uncharacterized protein</fullName>
    </submittedName>
</protein>
<dbReference type="AlphaFoldDB" id="A0A6A5K7Z4"/>
<gene>
    <name evidence="1" type="ORF">BDW02DRAFT_536211</name>
</gene>
<organism evidence="1 2">
    <name type="scientific">Decorospora gaudefroyi</name>
    <dbReference type="NCBI Taxonomy" id="184978"/>
    <lineage>
        <taxon>Eukaryota</taxon>
        <taxon>Fungi</taxon>
        <taxon>Dikarya</taxon>
        <taxon>Ascomycota</taxon>
        <taxon>Pezizomycotina</taxon>
        <taxon>Dothideomycetes</taxon>
        <taxon>Pleosporomycetidae</taxon>
        <taxon>Pleosporales</taxon>
        <taxon>Pleosporineae</taxon>
        <taxon>Pleosporaceae</taxon>
        <taxon>Decorospora</taxon>
    </lineage>
</organism>
<dbReference type="Proteomes" id="UP000800040">
    <property type="component" value="Unassembled WGS sequence"/>
</dbReference>
<sequence>MHIMSASTGLPGNPPWPESRRFDSTIDFDIVLPGAAAQTWNCQTHFPNGTLPVGVAACTAPAGAVGSVAFGMEVYTGLGIRRPELSFVLGVERGVAEEQLSGEVIITANDPSESSSYLTCLGGAPFDGLRCQIGSYLSVRSELVIVGQ</sequence>
<evidence type="ECO:0000313" key="2">
    <source>
        <dbReference type="Proteomes" id="UP000800040"/>
    </source>
</evidence>
<accession>A0A6A5K7Z4</accession>
<dbReference type="EMBL" id="ML975442">
    <property type="protein sequence ID" value="KAF1829463.1"/>
    <property type="molecule type" value="Genomic_DNA"/>
</dbReference>
<name>A0A6A5K7Z4_9PLEO</name>